<keyword evidence="1" id="KW-0472">Membrane</keyword>
<dbReference type="PROSITE" id="PS00409">
    <property type="entry name" value="PROKAR_NTER_METHYL"/>
    <property type="match status" value="1"/>
</dbReference>
<dbReference type="NCBIfam" id="TIGR02532">
    <property type="entry name" value="IV_pilin_GFxxxE"/>
    <property type="match status" value="1"/>
</dbReference>
<evidence type="ECO:0000313" key="2">
    <source>
        <dbReference type="EMBL" id="QSQ10585.1"/>
    </source>
</evidence>
<proteinExistence type="predicted"/>
<gene>
    <name evidence="2" type="primary">pilE_4</name>
    <name evidence="2" type="ORF">H0A61_02995</name>
</gene>
<reference evidence="2" key="1">
    <citation type="submission" date="2020-07" db="EMBL/GenBank/DDBJ databases">
        <title>Koleobacter methoxysyntrophicus gen. nov., sp. nov., a novel anaerobic bacterium isolated from deep subsurface oil field and proposal of Koleobacterales ord. nov. in the phylum Firmicutes.</title>
        <authorList>
            <person name="Sakamoto S."/>
            <person name="Tamaki H."/>
        </authorList>
    </citation>
    <scope>NUCLEOTIDE SEQUENCE</scope>
    <source>
        <strain evidence="2">NRmbB1</strain>
    </source>
</reference>
<dbReference type="Pfam" id="PF07963">
    <property type="entry name" value="N_methyl"/>
    <property type="match status" value="1"/>
</dbReference>
<dbReference type="SUPFAM" id="SSF54523">
    <property type="entry name" value="Pili subunits"/>
    <property type="match status" value="1"/>
</dbReference>
<keyword evidence="3" id="KW-1185">Reference proteome</keyword>
<dbReference type="RefSeq" id="WP_206707892.1">
    <property type="nucleotide sequence ID" value="NZ_CP059066.1"/>
</dbReference>
<sequence>MSFFHRRLFRGRSSGFTLVELIAVLAVLAVLVLIAVPGYANYRRRAEFTRLRVDARLLQEAAIRYYGSYDEWPVVRPELSDEELLQLAEHRTYNIRLDEWINLLELRQAIAEAEGKDPSDVKFYRIDYSKLLPYVRIRSDLNHFVLRNPAGEVFIIYPAMSSTGDDGSGAESPLQCIPRGPYREPAEGEIVIRTAEELAKIGRDPSYPYNGSYILMSDIDLEGFDYYGDGTGWAPIGDSALPFAGSFDGNGFMVKNLHINRPDQAGQGLFGRAQGAVIENTAVSSVNITGSQDVGALVGYLQTGQISNCCSSGRISALGTAGGLAGFNEGIISGSISKASVTGGYIGFAGGIAGSSGFSSKIIDCRSEGDISGVSKVGGIAGSLNGEILNCHAVGSVSGEARVGGLVGQIASVSYGPVIRNSYFTGTVNISGSNSYPAAGGLIGYMRYGQIDTSYFAGTVSGRDYHVGGIAGHSEYSLIYNSYSFGSVSGEEYIGGIAGYTYSTRHENCYSASAVHDTSGTAQTGGLFGQYGASNAVINTFWDTEASGCSSVAGSVSSEAYGKTTAEMKQQSTFVDWDFDIVWQIDEGETYPYLRTNPQSPPPM</sequence>
<protein>
    <submittedName>
        <fullName evidence="2">Fimbrial protein</fullName>
    </submittedName>
</protein>
<dbReference type="Proteomes" id="UP000662904">
    <property type="component" value="Chromosome"/>
</dbReference>
<organism evidence="2 3">
    <name type="scientific">Koleobacter methoxysyntrophicus</name>
    <dbReference type="NCBI Taxonomy" id="2751313"/>
    <lineage>
        <taxon>Bacteria</taxon>
        <taxon>Bacillati</taxon>
        <taxon>Bacillota</taxon>
        <taxon>Clostridia</taxon>
        <taxon>Koleobacterales</taxon>
        <taxon>Koleobacteraceae</taxon>
        <taxon>Koleobacter</taxon>
    </lineage>
</organism>
<dbReference type="EMBL" id="CP059066">
    <property type="protein sequence ID" value="QSQ10585.1"/>
    <property type="molecule type" value="Genomic_DNA"/>
</dbReference>
<dbReference type="AlphaFoldDB" id="A0A8A0RQ96"/>
<name>A0A8A0RQ96_9FIRM</name>
<evidence type="ECO:0000256" key="1">
    <source>
        <dbReference type="SAM" id="Phobius"/>
    </source>
</evidence>
<accession>A0A8A0RQ96</accession>
<keyword evidence="1" id="KW-1133">Transmembrane helix</keyword>
<dbReference type="InterPro" id="IPR045584">
    <property type="entry name" value="Pilin-like"/>
</dbReference>
<dbReference type="InterPro" id="IPR012902">
    <property type="entry name" value="N_methyl_site"/>
</dbReference>
<feature type="transmembrane region" description="Helical" evidence="1">
    <location>
        <begin position="21"/>
        <end position="40"/>
    </location>
</feature>
<dbReference type="KEGG" id="kme:H0A61_02995"/>
<dbReference type="Gene3D" id="3.30.700.10">
    <property type="entry name" value="Glycoprotein, Type 4 Pilin"/>
    <property type="match status" value="1"/>
</dbReference>
<dbReference type="Gene3D" id="2.160.20.110">
    <property type="match status" value="2"/>
</dbReference>
<keyword evidence="1" id="KW-0812">Transmembrane</keyword>
<evidence type="ECO:0000313" key="3">
    <source>
        <dbReference type="Proteomes" id="UP000662904"/>
    </source>
</evidence>